<dbReference type="AlphaFoldDB" id="A0A292YBE8"/>
<feature type="transmembrane region" description="Helical" evidence="14">
    <location>
        <begin position="97"/>
        <end position="116"/>
    </location>
</feature>
<feature type="transmembrane region" description="Helical" evidence="14">
    <location>
        <begin position="152"/>
        <end position="169"/>
    </location>
</feature>
<feature type="transmembrane region" description="Helical" evidence="14">
    <location>
        <begin position="176"/>
        <end position="209"/>
    </location>
</feature>
<evidence type="ECO:0000256" key="10">
    <source>
        <dbReference type="ARBA" id="ARBA00022842"/>
    </source>
</evidence>
<evidence type="ECO:0000256" key="9">
    <source>
        <dbReference type="ARBA" id="ARBA00022723"/>
    </source>
</evidence>
<feature type="transmembrane region" description="Helical" evidence="14">
    <location>
        <begin position="319"/>
        <end position="345"/>
    </location>
</feature>
<feature type="transmembrane region" description="Helical" evidence="14">
    <location>
        <begin position="7"/>
        <end position="28"/>
    </location>
</feature>
<dbReference type="GO" id="GO:0016020">
    <property type="term" value="C:membrane"/>
    <property type="evidence" value="ECO:0007669"/>
    <property type="project" value="InterPro"/>
</dbReference>
<protein>
    <submittedName>
        <fullName evidence="17">Dolichyl-diphosphooligosaccharide--protein glycosyltransferase</fullName>
        <ecNumber evidence="17">2.4.99.18</ecNumber>
    </submittedName>
</protein>
<keyword evidence="11 14" id="KW-1133">Transmembrane helix</keyword>
<evidence type="ECO:0000256" key="8">
    <source>
        <dbReference type="ARBA" id="ARBA00022692"/>
    </source>
</evidence>
<evidence type="ECO:0000256" key="1">
    <source>
        <dbReference type="ARBA" id="ARBA00001936"/>
    </source>
</evidence>
<dbReference type="EMBL" id="BDME01000001">
    <property type="protein sequence ID" value="GAX86859.1"/>
    <property type="molecule type" value="Genomic_DNA"/>
</dbReference>
<comment type="pathway">
    <text evidence="4">Protein modification; protein glycosylation.</text>
</comment>
<evidence type="ECO:0000259" key="16">
    <source>
        <dbReference type="Pfam" id="PF21436"/>
    </source>
</evidence>
<dbReference type="Gene3D" id="3.40.1380.40">
    <property type="match status" value="1"/>
</dbReference>
<keyword evidence="8 14" id="KW-0812">Transmembrane</keyword>
<evidence type="ECO:0000256" key="7">
    <source>
        <dbReference type="ARBA" id="ARBA00022679"/>
    </source>
</evidence>
<proteinExistence type="inferred from homology"/>
<evidence type="ECO:0000256" key="5">
    <source>
        <dbReference type="ARBA" id="ARBA00010810"/>
    </source>
</evidence>
<dbReference type="InterPro" id="IPR048307">
    <property type="entry name" value="STT3_N"/>
</dbReference>
<feature type="transmembrane region" description="Helical" evidence="14">
    <location>
        <begin position="404"/>
        <end position="424"/>
    </location>
</feature>
<evidence type="ECO:0000256" key="11">
    <source>
        <dbReference type="ARBA" id="ARBA00022989"/>
    </source>
</evidence>
<reference evidence="17 18" key="1">
    <citation type="journal article" date="2017" name="Syst. Appl. Microbiol.">
        <title>Lebetimonas natsushimae sp. nov., a novel strictly anaerobic, moderately thermophilic chemoautotroph isolated from a deep-sea hydrothermal vent polychaete nest in the Mid-Okinawa Trough.</title>
        <authorList>
            <person name="Nagata R."/>
            <person name="Takaki Y."/>
            <person name="Tame A."/>
            <person name="Nunoura T."/>
            <person name="Muto H."/>
            <person name="Mino S."/>
            <person name="Sawayama S."/>
            <person name="Takai K."/>
            <person name="Nakagawa S."/>
        </authorList>
    </citation>
    <scope>NUCLEOTIDE SEQUENCE [LARGE SCALE GENOMIC DNA]</scope>
    <source>
        <strain evidence="17 18">HS1857</strain>
    </source>
</reference>
<dbReference type="InterPro" id="IPR003674">
    <property type="entry name" value="Oligo_trans_STT3"/>
</dbReference>
<dbReference type="PANTHER" id="PTHR13872">
    <property type="entry name" value="DOLICHYL-DIPHOSPHOOLIGOSACCHARIDE--PROTEIN GLYCOSYLTRANSFERASE SUBUNIT"/>
    <property type="match status" value="1"/>
</dbReference>
<evidence type="ECO:0000256" key="14">
    <source>
        <dbReference type="SAM" id="Phobius"/>
    </source>
</evidence>
<keyword evidence="13" id="KW-0464">Manganese</keyword>
<evidence type="ECO:0000313" key="18">
    <source>
        <dbReference type="Proteomes" id="UP000217944"/>
    </source>
</evidence>
<dbReference type="GO" id="GO:0012505">
    <property type="term" value="C:endomembrane system"/>
    <property type="evidence" value="ECO:0007669"/>
    <property type="project" value="UniProtKB-SubCell"/>
</dbReference>
<keyword evidence="10" id="KW-0460">Magnesium</keyword>
<dbReference type="Proteomes" id="UP000217944">
    <property type="component" value="Unassembled WGS sequence"/>
</dbReference>
<dbReference type="GO" id="GO:0046872">
    <property type="term" value="F:metal ion binding"/>
    <property type="evidence" value="ECO:0007669"/>
    <property type="project" value="UniProtKB-KW"/>
</dbReference>
<keyword evidence="7 17" id="KW-0808">Transferase</keyword>
<evidence type="ECO:0000256" key="3">
    <source>
        <dbReference type="ARBA" id="ARBA00004127"/>
    </source>
</evidence>
<dbReference type="InterPro" id="IPR048999">
    <property type="entry name" value="STT3-PglB_core"/>
</dbReference>
<comment type="subcellular location">
    <subcellularLocation>
        <location evidence="3">Endomembrane system</location>
        <topology evidence="3">Multi-pass membrane protein</topology>
    </subcellularLocation>
</comment>
<dbReference type="UniPathway" id="UPA00378"/>
<feature type="domain" description="STT3/PglB/AglB core" evidence="16">
    <location>
        <begin position="470"/>
        <end position="595"/>
    </location>
</feature>
<keyword evidence="12 14" id="KW-0472">Membrane</keyword>
<feature type="transmembrane region" description="Helical" evidence="14">
    <location>
        <begin position="123"/>
        <end position="140"/>
    </location>
</feature>
<feature type="transmembrane region" description="Helical" evidence="14">
    <location>
        <begin position="352"/>
        <end position="369"/>
    </location>
</feature>
<evidence type="ECO:0000259" key="15">
    <source>
        <dbReference type="Pfam" id="PF02516"/>
    </source>
</evidence>
<dbReference type="EC" id="2.4.99.18" evidence="17"/>
<feature type="transmembrane region" description="Helical" evidence="14">
    <location>
        <begin position="268"/>
        <end position="288"/>
    </location>
</feature>
<feature type="transmembrane region" description="Helical" evidence="14">
    <location>
        <begin position="375"/>
        <end position="392"/>
    </location>
</feature>
<evidence type="ECO:0000256" key="4">
    <source>
        <dbReference type="ARBA" id="ARBA00004922"/>
    </source>
</evidence>
<evidence type="ECO:0000313" key="17">
    <source>
        <dbReference type="EMBL" id="GAX86859.1"/>
    </source>
</evidence>
<accession>A0A292YBE8</accession>
<evidence type="ECO:0000256" key="13">
    <source>
        <dbReference type="ARBA" id="ARBA00023211"/>
    </source>
</evidence>
<keyword evidence="6 17" id="KW-0328">Glycosyltransferase</keyword>
<keyword evidence="18" id="KW-1185">Reference proteome</keyword>
<feature type="transmembrane region" description="Helical" evidence="14">
    <location>
        <begin position="229"/>
        <end position="256"/>
    </location>
</feature>
<comment type="similarity">
    <text evidence="5">Belongs to the STT3 family.</text>
</comment>
<name>A0A292YBE8_9BACT</name>
<comment type="cofactor">
    <cofactor evidence="2">
        <name>Mg(2+)</name>
        <dbReference type="ChEBI" id="CHEBI:18420"/>
    </cofactor>
</comment>
<sequence length="716" mass="83036">MSKENRLVLGLIIIAYIFSYFFHTHFWIDWASKISQFIWHGQVMINNPDGYFYGSGVQKIVYHEHLYNPRLLGVWHYGTSVITAFLAKFFHINIDTLMLYLPAVISSLVVIPIILIGKLYKNLTWGFLAALIGSIGWSYYNRTLAGYYDTDMFSASLPMFILYFLLASIKNRSLNYLLAAAFTIILYPFLYDQGLSIVYAMGIMAFIYLIFTKDNKLSINLNDEFVFKFIIILSIALMDINWIIRIVLLIGVYYLFKIKEFKLRGLQISALVFFILFLFTGNVFGIILNKIFSYSTSTEAEKGLQFLNVNKTVREAGHIPWYIVFDRIIGSTLGIIIALVGYILLIKRYKEFIIALPLWGIGFFAFIGGLRFTVYAVPIAAISGVYFFVWLAEKWKMENEKWKITISVIGSVFLIAPNISHIAGCCEKNKFLASISKIYPLSSYPYLTPTVFNKNEVEVLDKLKKLSNPKDYVITWWDYGYPIWYYADVNTLVDGGKHNEDNFLVSKILTTSNQFLAANLSKLAIKKYVETNKTVATQLFIKNGKPIDVNGFLDEVGSKEYKAPKLDRNVYLMFPYRMFNIYPTVAVFSNRNLNTGEIYPNHFFYKNRIRKQGNYLLVGNIPVDLRTAEIILRNRIPVKELDISFYDKDGKLKVKKQHLRNEGLNLIILQNYREALIVDDYYYNSTFIQMFVFENYDKNLFEPVILNPMIKIYKIK</sequence>
<evidence type="ECO:0000256" key="6">
    <source>
        <dbReference type="ARBA" id="ARBA00022676"/>
    </source>
</evidence>
<evidence type="ECO:0000256" key="2">
    <source>
        <dbReference type="ARBA" id="ARBA00001946"/>
    </source>
</evidence>
<gene>
    <name evidence="17" type="ORF">LNAT_P0154</name>
</gene>
<dbReference type="Pfam" id="PF21436">
    <property type="entry name" value="STT3-PglB_core"/>
    <property type="match status" value="1"/>
</dbReference>
<dbReference type="GO" id="GO:0004579">
    <property type="term" value="F:dolichyl-diphosphooligosaccharide-protein glycotransferase activity"/>
    <property type="evidence" value="ECO:0007669"/>
    <property type="project" value="UniProtKB-EC"/>
</dbReference>
<comment type="caution">
    <text evidence="17">The sequence shown here is derived from an EMBL/GenBank/DDBJ whole genome shotgun (WGS) entry which is preliminary data.</text>
</comment>
<comment type="cofactor">
    <cofactor evidence="1">
        <name>Mn(2+)</name>
        <dbReference type="ChEBI" id="CHEBI:29035"/>
    </cofactor>
</comment>
<dbReference type="Pfam" id="PF02516">
    <property type="entry name" value="STT3"/>
    <property type="match status" value="1"/>
</dbReference>
<organism evidence="17 18">
    <name type="scientific">Lebetimonas natsushimae</name>
    <dbReference type="NCBI Taxonomy" id="1936991"/>
    <lineage>
        <taxon>Bacteria</taxon>
        <taxon>Pseudomonadati</taxon>
        <taxon>Campylobacterota</taxon>
        <taxon>Epsilonproteobacteria</taxon>
        <taxon>Nautiliales</taxon>
        <taxon>Nautiliaceae</taxon>
        <taxon>Lebetimonas</taxon>
    </lineage>
</organism>
<evidence type="ECO:0000256" key="12">
    <source>
        <dbReference type="ARBA" id="ARBA00023136"/>
    </source>
</evidence>
<feature type="domain" description="Oligosaccharyl transferase STT3 N-terminal" evidence="15">
    <location>
        <begin position="8"/>
        <end position="418"/>
    </location>
</feature>
<keyword evidence="9" id="KW-0479">Metal-binding</keyword>
<dbReference type="PANTHER" id="PTHR13872:SF1">
    <property type="entry name" value="DOLICHYL-DIPHOSPHOOLIGOSACCHARIDE--PROTEIN GLYCOSYLTRANSFERASE SUBUNIT STT3B"/>
    <property type="match status" value="1"/>
</dbReference>
<dbReference type="OrthoDB" id="9796223at2"/>
<dbReference type="RefSeq" id="WP_096258023.1">
    <property type="nucleotide sequence ID" value="NZ_BDME01000001.1"/>
</dbReference>